<accession>A0A383AW45</accession>
<feature type="non-terminal residue" evidence="1">
    <location>
        <position position="22"/>
    </location>
</feature>
<reference evidence="1" key="1">
    <citation type="submission" date="2018-05" db="EMBL/GenBank/DDBJ databases">
        <authorList>
            <person name="Lanie J.A."/>
            <person name="Ng W.-L."/>
            <person name="Kazmierczak K.M."/>
            <person name="Andrzejewski T.M."/>
            <person name="Davidsen T.M."/>
            <person name="Wayne K.J."/>
            <person name="Tettelin H."/>
            <person name="Glass J.I."/>
            <person name="Rusch D."/>
            <person name="Podicherti R."/>
            <person name="Tsui H.-C.T."/>
            <person name="Winkler M.E."/>
        </authorList>
    </citation>
    <scope>NUCLEOTIDE SEQUENCE</scope>
</reference>
<name>A0A383AW45_9ZZZZ</name>
<dbReference type="AlphaFoldDB" id="A0A383AW45"/>
<feature type="non-terminal residue" evidence="1">
    <location>
        <position position="1"/>
    </location>
</feature>
<organism evidence="1">
    <name type="scientific">marine metagenome</name>
    <dbReference type="NCBI Taxonomy" id="408172"/>
    <lineage>
        <taxon>unclassified sequences</taxon>
        <taxon>metagenomes</taxon>
        <taxon>ecological metagenomes</taxon>
    </lineage>
</organism>
<protein>
    <submittedName>
        <fullName evidence="1">Uncharacterized protein</fullName>
    </submittedName>
</protein>
<sequence length="22" mass="2474">KNGDAQSAHLHILLGFMKRSLH</sequence>
<proteinExistence type="predicted"/>
<evidence type="ECO:0000313" key="1">
    <source>
        <dbReference type="EMBL" id="SVE11358.1"/>
    </source>
</evidence>
<dbReference type="EMBL" id="UINC01194992">
    <property type="protein sequence ID" value="SVE11358.1"/>
    <property type="molecule type" value="Genomic_DNA"/>
</dbReference>
<gene>
    <name evidence="1" type="ORF">METZ01_LOCUS464212</name>
</gene>